<dbReference type="InterPro" id="IPR036291">
    <property type="entry name" value="NAD(P)-bd_dom_sf"/>
</dbReference>
<dbReference type="Gene3D" id="3.30.920.50">
    <property type="entry name" value="Beta-1,3-glucanase, C-terminal domain"/>
    <property type="match status" value="1"/>
</dbReference>
<accession>A0AAN9UI27</accession>
<dbReference type="InterPro" id="IPR032477">
    <property type="entry name" value="Glyco_hydro_64"/>
</dbReference>
<dbReference type="PROSITE" id="PS52006">
    <property type="entry name" value="GH64"/>
    <property type="match status" value="1"/>
</dbReference>
<dbReference type="AlphaFoldDB" id="A0AAN9UI27"/>
<comment type="caution">
    <text evidence="2">The sequence shown here is derived from an EMBL/GenBank/DDBJ whole genome shotgun (WGS) entry which is preliminary data.</text>
</comment>
<gene>
    <name evidence="2" type="ORF">SLS53_001475</name>
</gene>
<dbReference type="Pfam" id="PF00106">
    <property type="entry name" value="adh_short"/>
    <property type="match status" value="1"/>
</dbReference>
<sequence>MPNTIVDFSRLFSGLSYDRIVDIKDQWLPPKPTFTEANLSREDGRVFIITGGNSGIGLALIKLLYPTGAKIYLACRSEERAKLAIQEVIDEYEAGTMSGDDTQTGPGELIYMHLDLNDLRTIKASAAYFAQREPRLDIIWNNAGVAGLPTGTKTMQNVEAHIGINCVGPLLFTQELLPQLRAAAEASSTPGATRVIWSSSMIIERFAPHGGIDFAELDRMNAAGTGSENASVDYAMSKTGNWFLAVEGARRWGSDGIVSVTQNPGMINTTVWKHQPNWLMAAMQPTFYPAKMGAYTMLFAGLSNDVGLETNGVWAVKPPGNETNNADAYYFTVFDNKYEMRIEAKSNGSFYIPTYAASGRIYIADGTLRFGTNEGGSKAGFVTPSSSNIGLPEYNQTWQFIEFTWNMGELWINISNKDLVSIPLGLTVTPKITGSSTKTVPGLVSNATALVCEELVKQSSKDGYNWKDLCIWDHDGNLIRVISPDQFLSMNTTDPLNNYYDDYVEAVWGRYNKTKLTIQTNGGHRQVNVNDPNKENGTTPETYVSCQVGNDQILKCYNPTSGRSYNFLKPTTKEIFGCSQDEGTFKVDAMPDYAEVLMRTEIIPHLCSGFQRSTLLRSGGDLQPYVNGTNTADDYYCENNVQEQYCPRNITNYYAKFVHQYEGEGMGYAFAYDDTNPIAKGLTNGSRNAAGLIVDSNPASIFITVGL</sequence>
<reference evidence="2 3" key="1">
    <citation type="journal article" date="2023" name="PLoS ONE">
        <title>Cytospora paraplurivora sp. nov. isolated from orchards with fruit tree decline syndrome in Ontario, Canada.</title>
        <authorList>
            <person name="Ilyukhin E."/>
            <person name="Nguyen H.D.T."/>
            <person name="Castle A.J."/>
            <person name="Ellouze W."/>
        </authorList>
    </citation>
    <scope>NUCLEOTIDE SEQUENCE [LARGE SCALE GENOMIC DNA]</scope>
    <source>
        <strain evidence="2 3">FDS-564</strain>
    </source>
</reference>
<dbReference type="Proteomes" id="UP001320245">
    <property type="component" value="Unassembled WGS sequence"/>
</dbReference>
<dbReference type="InterPro" id="IPR002347">
    <property type="entry name" value="SDR_fam"/>
</dbReference>
<dbReference type="SUPFAM" id="SSF51735">
    <property type="entry name" value="NAD(P)-binding Rossmann-fold domains"/>
    <property type="match status" value="1"/>
</dbReference>
<evidence type="ECO:0000313" key="3">
    <source>
        <dbReference type="Proteomes" id="UP001320245"/>
    </source>
</evidence>
<keyword evidence="3" id="KW-1185">Reference proteome</keyword>
<dbReference type="PANTHER" id="PTHR38165">
    <property type="match status" value="1"/>
</dbReference>
<dbReference type="EMBL" id="JAJSPL020000004">
    <property type="protein sequence ID" value="KAK7747222.1"/>
    <property type="molecule type" value="Genomic_DNA"/>
</dbReference>
<organism evidence="2 3">
    <name type="scientific">Cytospora paraplurivora</name>
    <dbReference type="NCBI Taxonomy" id="2898453"/>
    <lineage>
        <taxon>Eukaryota</taxon>
        <taxon>Fungi</taxon>
        <taxon>Dikarya</taxon>
        <taxon>Ascomycota</taxon>
        <taxon>Pezizomycotina</taxon>
        <taxon>Sordariomycetes</taxon>
        <taxon>Sordariomycetidae</taxon>
        <taxon>Diaporthales</taxon>
        <taxon>Cytosporaceae</taxon>
        <taxon>Cytospora</taxon>
    </lineage>
</organism>
<dbReference type="PRINTS" id="PR00081">
    <property type="entry name" value="GDHRDH"/>
</dbReference>
<dbReference type="Gene3D" id="2.60.110.10">
    <property type="entry name" value="Thaumatin"/>
    <property type="match status" value="1"/>
</dbReference>
<protein>
    <recommendedName>
        <fullName evidence="1">GH64 domain-containing protein</fullName>
    </recommendedName>
</protein>
<evidence type="ECO:0000259" key="1">
    <source>
        <dbReference type="PROSITE" id="PS52006"/>
    </source>
</evidence>
<name>A0AAN9UI27_9PEZI</name>
<dbReference type="Gene3D" id="3.40.50.720">
    <property type="entry name" value="NAD(P)-binding Rossmann-like Domain"/>
    <property type="match status" value="1"/>
</dbReference>
<dbReference type="PANTHER" id="PTHR38165:SF1">
    <property type="entry name" value="GLUCANASE B"/>
    <property type="match status" value="1"/>
</dbReference>
<feature type="domain" description="GH64" evidence="1">
    <location>
        <begin position="292"/>
        <end position="696"/>
    </location>
</feature>
<dbReference type="InterPro" id="IPR042517">
    <property type="entry name" value="Glyco_hydro_64_N_2"/>
</dbReference>
<dbReference type="InterPro" id="IPR037398">
    <property type="entry name" value="Glyco_hydro_64_fam"/>
</dbReference>
<evidence type="ECO:0000313" key="2">
    <source>
        <dbReference type="EMBL" id="KAK7747222.1"/>
    </source>
</evidence>
<proteinExistence type="predicted"/>
<dbReference type="InterPro" id="IPR037176">
    <property type="entry name" value="Osmotin/thaumatin-like_sf"/>
</dbReference>
<dbReference type="Pfam" id="PF16483">
    <property type="entry name" value="Glyco_hydro_64"/>
    <property type="match status" value="1"/>
</dbReference>